<keyword evidence="3" id="KW-1185">Reference proteome</keyword>
<dbReference type="InterPro" id="IPR001969">
    <property type="entry name" value="Aspartic_peptidase_AS"/>
</dbReference>
<dbReference type="GO" id="GO:0006508">
    <property type="term" value="P:proteolysis"/>
    <property type="evidence" value="ECO:0007669"/>
    <property type="project" value="InterPro"/>
</dbReference>
<organism evidence="2 3">
    <name type="scientific">Trichostrongylus colubriformis</name>
    <name type="common">Black scour worm</name>
    <dbReference type="NCBI Taxonomy" id="6319"/>
    <lineage>
        <taxon>Eukaryota</taxon>
        <taxon>Metazoa</taxon>
        <taxon>Ecdysozoa</taxon>
        <taxon>Nematoda</taxon>
        <taxon>Chromadorea</taxon>
        <taxon>Rhabditida</taxon>
        <taxon>Rhabditina</taxon>
        <taxon>Rhabditomorpha</taxon>
        <taxon>Strongyloidea</taxon>
        <taxon>Trichostrongylidae</taxon>
        <taxon>Trichostrongylus</taxon>
    </lineage>
</organism>
<dbReference type="InterPro" id="IPR008737">
    <property type="entry name" value="DUF1758"/>
</dbReference>
<gene>
    <name evidence="2" type="ORF">GCK32_007804</name>
</gene>
<sequence length="173" mass="19220">MTVEASAIDSKTDVPVSVILLLDTGAQRSFISQEAVARLHLTVTNITPLTTVMFGGVHTTEQSGVTQATLLDDTNKKLSLTLRTKDRITISCMPYYVTYEDRRLHLLHTSHRILTAARTIVPDILIGIDYFWDIFTADHPQTLPSGLVLCYTRFGPTLSGSKFFRGLHTTTSH</sequence>
<evidence type="ECO:0000313" key="2">
    <source>
        <dbReference type="EMBL" id="KAK5971253.1"/>
    </source>
</evidence>
<feature type="domain" description="DUF1758" evidence="1">
    <location>
        <begin position="11"/>
        <end position="160"/>
    </location>
</feature>
<accession>A0AAN8II71</accession>
<dbReference type="Proteomes" id="UP001331761">
    <property type="component" value="Unassembled WGS sequence"/>
</dbReference>
<dbReference type="InterPro" id="IPR021109">
    <property type="entry name" value="Peptidase_aspartic_dom_sf"/>
</dbReference>
<name>A0AAN8II71_TRICO</name>
<dbReference type="PROSITE" id="PS00141">
    <property type="entry name" value="ASP_PROTEASE"/>
    <property type="match status" value="1"/>
</dbReference>
<dbReference type="EMBL" id="WIXE01018053">
    <property type="protein sequence ID" value="KAK5971253.1"/>
    <property type="molecule type" value="Genomic_DNA"/>
</dbReference>
<proteinExistence type="predicted"/>
<dbReference type="AlphaFoldDB" id="A0AAN8II71"/>
<reference evidence="2 3" key="1">
    <citation type="submission" date="2019-10" db="EMBL/GenBank/DDBJ databases">
        <title>Assembly and Annotation for the nematode Trichostrongylus colubriformis.</title>
        <authorList>
            <person name="Martin J."/>
        </authorList>
    </citation>
    <scope>NUCLEOTIDE SEQUENCE [LARGE SCALE GENOMIC DNA]</scope>
    <source>
        <strain evidence="2">G859</strain>
        <tissue evidence="2">Whole worm</tissue>
    </source>
</reference>
<dbReference type="Gene3D" id="2.40.70.10">
    <property type="entry name" value="Acid Proteases"/>
    <property type="match status" value="1"/>
</dbReference>
<dbReference type="Pfam" id="PF05585">
    <property type="entry name" value="DUF1758"/>
    <property type="match status" value="1"/>
</dbReference>
<comment type="caution">
    <text evidence="2">The sequence shown here is derived from an EMBL/GenBank/DDBJ whole genome shotgun (WGS) entry which is preliminary data.</text>
</comment>
<dbReference type="GO" id="GO:0004190">
    <property type="term" value="F:aspartic-type endopeptidase activity"/>
    <property type="evidence" value="ECO:0007669"/>
    <property type="project" value="InterPro"/>
</dbReference>
<dbReference type="SUPFAM" id="SSF50630">
    <property type="entry name" value="Acid proteases"/>
    <property type="match status" value="1"/>
</dbReference>
<evidence type="ECO:0000313" key="3">
    <source>
        <dbReference type="Proteomes" id="UP001331761"/>
    </source>
</evidence>
<evidence type="ECO:0000259" key="1">
    <source>
        <dbReference type="Pfam" id="PF05585"/>
    </source>
</evidence>
<protein>
    <submittedName>
        <fullName evidence="2">Zinc knuckle family protein</fullName>
    </submittedName>
</protein>